<evidence type="ECO:0000313" key="1">
    <source>
        <dbReference type="EMBL" id="CAF5147376.1"/>
    </source>
</evidence>
<comment type="caution">
    <text evidence="1">The sequence shown here is derived from an EMBL/GenBank/DDBJ whole genome shotgun (WGS) entry which is preliminary data.</text>
</comment>
<reference evidence="1" key="1">
    <citation type="submission" date="2021-02" db="EMBL/GenBank/DDBJ databases">
        <authorList>
            <person name="Nowell W R."/>
        </authorList>
    </citation>
    <scope>NUCLEOTIDE SEQUENCE</scope>
</reference>
<dbReference type="EMBL" id="CAJOBR010096227">
    <property type="protein sequence ID" value="CAF5147376.1"/>
    <property type="molecule type" value="Genomic_DNA"/>
</dbReference>
<name>A0A822GDS2_9BILA</name>
<organism evidence="1 2">
    <name type="scientific">Rotaria socialis</name>
    <dbReference type="NCBI Taxonomy" id="392032"/>
    <lineage>
        <taxon>Eukaryota</taxon>
        <taxon>Metazoa</taxon>
        <taxon>Spiralia</taxon>
        <taxon>Gnathifera</taxon>
        <taxon>Rotifera</taxon>
        <taxon>Eurotatoria</taxon>
        <taxon>Bdelloidea</taxon>
        <taxon>Philodinida</taxon>
        <taxon>Philodinidae</taxon>
        <taxon>Rotaria</taxon>
    </lineage>
</organism>
<evidence type="ECO:0000313" key="2">
    <source>
        <dbReference type="Proteomes" id="UP000663848"/>
    </source>
</evidence>
<sequence length="35" mass="3990">MKSGHPLYPMDQTVSYQSPTVVFPTWSPMSAQQMM</sequence>
<accession>A0A822GDS2</accession>
<gene>
    <name evidence="1" type="ORF">QYT958_LOCUS48250</name>
</gene>
<feature type="non-terminal residue" evidence="1">
    <location>
        <position position="35"/>
    </location>
</feature>
<dbReference type="Proteomes" id="UP000663848">
    <property type="component" value="Unassembled WGS sequence"/>
</dbReference>
<protein>
    <submittedName>
        <fullName evidence="1">Uncharacterized protein</fullName>
    </submittedName>
</protein>
<proteinExistence type="predicted"/>
<dbReference type="AlphaFoldDB" id="A0A822GDS2"/>